<dbReference type="GO" id="GO:0004527">
    <property type="term" value="F:exonuclease activity"/>
    <property type="evidence" value="ECO:0007669"/>
    <property type="project" value="UniProtKB-KW"/>
</dbReference>
<feature type="domain" description="Calcineurin-like phosphoesterase" evidence="2">
    <location>
        <begin position="2"/>
        <end position="195"/>
    </location>
</feature>
<dbReference type="Proteomes" id="UP000029381">
    <property type="component" value="Unassembled WGS sequence"/>
</dbReference>
<evidence type="ECO:0000313" key="4">
    <source>
        <dbReference type="Proteomes" id="UP000029381"/>
    </source>
</evidence>
<protein>
    <submittedName>
        <fullName evidence="3">YhaO family DNA repair exonuclease</fullName>
        <ecNumber evidence="3">3.-.-.-</ecNumber>
    </submittedName>
</protein>
<dbReference type="Pfam" id="PF00149">
    <property type="entry name" value="Metallophos"/>
    <property type="match status" value="1"/>
</dbReference>
<organism evidence="3 4">
    <name type="scientific">Tetragenococcus muriaticus 3MR10-3</name>
    <dbReference type="NCBI Taxonomy" id="1302648"/>
    <lineage>
        <taxon>Bacteria</taxon>
        <taxon>Bacillati</taxon>
        <taxon>Bacillota</taxon>
        <taxon>Bacilli</taxon>
        <taxon>Lactobacillales</taxon>
        <taxon>Enterococcaceae</taxon>
        <taxon>Tetragenococcus</taxon>
    </lineage>
</organism>
<dbReference type="PANTHER" id="PTHR30337">
    <property type="entry name" value="COMPONENT OF ATP-DEPENDENT DSDNA EXONUCLEASE"/>
    <property type="match status" value="1"/>
</dbReference>
<dbReference type="PANTHER" id="PTHR30337:SF7">
    <property type="entry name" value="PHOSPHOESTERASE"/>
    <property type="match status" value="1"/>
</dbReference>
<dbReference type="InterPro" id="IPR050535">
    <property type="entry name" value="DNA_Repair-Maintenance_Comp"/>
</dbReference>
<dbReference type="InterPro" id="IPR041796">
    <property type="entry name" value="Mre11_N"/>
</dbReference>
<keyword evidence="1 3" id="KW-0378">Hydrolase</keyword>
<dbReference type="InterPro" id="IPR029052">
    <property type="entry name" value="Metallo-depent_PP-like"/>
</dbReference>
<sequence>MLRFIHCADLHFDRPFEGLHLVADKAKELPRENEQVLHNIVTLAIKESVDFLLFAGDTFHQNRPSLKTQQQFFQQIERLNEERIPVYMIFGNHDFYEKERYWFDFPANVHLFKEESVQTMTGYTNNGQSYAISGFSYLHPQISQTKVNEFPIKQADYHLGMYHGDMASENFAPFQIQAMKHKNYDYWALGHIHVPTTLSEEAAILYAGTPQGHTQKEEQAGIQLVTIKEGTTTWQSKDVSAVQWKKKEISLSGVQKQKAVLDNIVASFETSEKALVKLNLKNTTLLPQNWLQEREMIELLDYVNEYLEKHHFQQLVYQIDTKEESTSEKITISANKELIEHLYATYQQQDVFFETINELVNYPLAQQAIPLETLQEEAFAQMQKQLKSEFSWRKLDGSKES</sequence>
<dbReference type="PATRIC" id="fig|1302648.3.peg.143"/>
<evidence type="ECO:0000256" key="1">
    <source>
        <dbReference type="ARBA" id="ARBA00022801"/>
    </source>
</evidence>
<evidence type="ECO:0000313" key="3">
    <source>
        <dbReference type="EMBL" id="KFN93047.1"/>
    </source>
</evidence>
<proteinExistence type="predicted"/>
<keyword evidence="3" id="KW-0540">Nuclease</keyword>
<dbReference type="CDD" id="cd00840">
    <property type="entry name" value="MPP_Mre11_N"/>
    <property type="match status" value="1"/>
</dbReference>
<gene>
    <name evidence="3" type="ORF">TMU3MR103_0155</name>
</gene>
<dbReference type="EC" id="3.-.-.-" evidence="3"/>
<dbReference type="Gene3D" id="3.60.21.10">
    <property type="match status" value="1"/>
</dbReference>
<keyword evidence="3" id="KW-0269">Exonuclease</keyword>
<dbReference type="SUPFAM" id="SSF56300">
    <property type="entry name" value="Metallo-dependent phosphatases"/>
    <property type="match status" value="1"/>
</dbReference>
<dbReference type="AlphaFoldDB" id="A0A091C9P9"/>
<keyword evidence="4" id="KW-1185">Reference proteome</keyword>
<dbReference type="PIRSF" id="PIRSF033091">
    <property type="entry name" value="Pesterase_YhaO"/>
    <property type="match status" value="1"/>
</dbReference>
<dbReference type="RefSeq" id="WP_028789874.1">
    <property type="nucleotide sequence ID" value="NZ_JPVT01000016.1"/>
</dbReference>
<evidence type="ECO:0000259" key="2">
    <source>
        <dbReference type="Pfam" id="PF00149"/>
    </source>
</evidence>
<accession>A0A091C9P9</accession>
<name>A0A091C9P9_9ENTE</name>
<comment type="caution">
    <text evidence="3">The sequence shown here is derived from an EMBL/GenBank/DDBJ whole genome shotgun (WGS) entry which is preliminary data.</text>
</comment>
<dbReference type="EMBL" id="JPVT01000016">
    <property type="protein sequence ID" value="KFN93047.1"/>
    <property type="molecule type" value="Genomic_DNA"/>
</dbReference>
<reference evidence="3 4" key="1">
    <citation type="submission" date="2014-08" db="EMBL/GenBank/DDBJ databases">
        <title>Genome sequence of Tetragenococcus muriaticus.</title>
        <authorList>
            <person name="Chuea-nongthon C."/>
            <person name="Rodtong S."/>
            <person name="Yongsawatdigul J."/>
            <person name="Steele J.L."/>
            <person name="Liu X.-y."/>
            <person name="Speers J."/>
            <person name="Glasner J.D."/>
            <person name="Neeno-Eckwall E.C."/>
        </authorList>
    </citation>
    <scope>NUCLEOTIDE SEQUENCE [LARGE SCALE GENOMIC DNA]</scope>
    <source>
        <strain evidence="3 4">3MR10-3</strain>
    </source>
</reference>
<dbReference type="InterPro" id="IPR004843">
    <property type="entry name" value="Calcineurin-like_PHP"/>
</dbReference>
<dbReference type="InterPro" id="IPR014576">
    <property type="entry name" value="Pesterase_YhaO"/>
</dbReference>